<evidence type="ECO:0000256" key="7">
    <source>
        <dbReference type="ARBA" id="ARBA00022723"/>
    </source>
</evidence>
<dbReference type="NCBIfam" id="TIGR00322">
    <property type="entry name" value="diphth2_R"/>
    <property type="match status" value="1"/>
</dbReference>
<evidence type="ECO:0000256" key="2">
    <source>
        <dbReference type="ARBA" id="ARBA00010173"/>
    </source>
</evidence>
<dbReference type="GO" id="GO:0017183">
    <property type="term" value="P:protein histidyl modification to diphthamide"/>
    <property type="evidence" value="ECO:0007669"/>
    <property type="project" value="UniProtKB-UniRule"/>
</dbReference>
<comment type="cofactor">
    <cofactor evidence="11">
        <name>[4Fe-4S] cluster</name>
        <dbReference type="ChEBI" id="CHEBI:49883"/>
    </cofactor>
    <text evidence="11">Binds 1 [4Fe-4S] cluster per subunit. The cluster is coordinated with 3 cysteines and an exchangeable S-adenosyl-L-methionine.</text>
</comment>
<dbReference type="SFLD" id="SFLDS00032">
    <property type="entry name" value="Radical_SAM_3-amino-3-carboxyp"/>
    <property type="match status" value="1"/>
</dbReference>
<dbReference type="Gene3D" id="3.40.50.11840">
    <property type="entry name" value="Diphthamide synthesis DPH1/DPH2 domain 1"/>
    <property type="match status" value="1"/>
</dbReference>
<evidence type="ECO:0000256" key="1">
    <source>
        <dbReference type="ARBA" id="ARBA00005156"/>
    </source>
</evidence>
<feature type="region of interest" description="Disordered" evidence="12">
    <location>
        <begin position="21"/>
        <end position="41"/>
    </location>
</feature>
<dbReference type="EC" id="2.5.1.108" evidence="3 11"/>
<evidence type="ECO:0000256" key="3">
    <source>
        <dbReference type="ARBA" id="ARBA00012221"/>
    </source>
</evidence>
<evidence type="ECO:0000313" key="13">
    <source>
        <dbReference type="EMBL" id="KAK4534417.1"/>
    </source>
</evidence>
<keyword evidence="5 11" id="KW-0808">Transferase</keyword>
<keyword evidence="11" id="KW-0004">4Fe-4S</keyword>
<dbReference type="InterPro" id="IPR035435">
    <property type="entry name" value="DPH1/DPH2_euk_archaea"/>
</dbReference>
<evidence type="ECO:0000256" key="4">
    <source>
        <dbReference type="ARBA" id="ARBA00021915"/>
    </source>
</evidence>
<dbReference type="InterPro" id="IPR016435">
    <property type="entry name" value="DPH1/DPH2"/>
</dbReference>
<dbReference type="InterPro" id="IPR042265">
    <property type="entry name" value="DPH1/DPH2_3"/>
</dbReference>
<keyword evidence="8" id="KW-0408">Iron</keyword>
<dbReference type="PIRSF" id="PIRSF004967">
    <property type="entry name" value="DPH1"/>
    <property type="match status" value="1"/>
</dbReference>
<dbReference type="Pfam" id="PF01866">
    <property type="entry name" value="Diphthamide_syn"/>
    <property type="match status" value="1"/>
</dbReference>
<dbReference type="EMBL" id="JANCYW010000001">
    <property type="protein sequence ID" value="KAK4534417.1"/>
    <property type="molecule type" value="Genomic_DNA"/>
</dbReference>
<comment type="pathway">
    <text evidence="1 11">Protein modification; peptidyl-diphthamide biosynthesis.</text>
</comment>
<evidence type="ECO:0000256" key="11">
    <source>
        <dbReference type="PIRNR" id="PIRNR004967"/>
    </source>
</evidence>
<evidence type="ECO:0000256" key="9">
    <source>
        <dbReference type="ARBA" id="ARBA00023014"/>
    </source>
</evidence>
<dbReference type="FunFam" id="3.40.50.11840:FF:000001">
    <property type="entry name" value="2-(3-amino-3-carboxypropyl)histidine synthase subunit 1"/>
    <property type="match status" value="1"/>
</dbReference>
<reference evidence="13 14" key="1">
    <citation type="submission" date="2022-07" db="EMBL/GenBank/DDBJ databases">
        <title>Genome-wide signatures of adaptation to extreme environments.</title>
        <authorList>
            <person name="Cho C.H."/>
            <person name="Yoon H.S."/>
        </authorList>
    </citation>
    <scope>NUCLEOTIDE SEQUENCE [LARGE SCALE GENOMIC DNA]</scope>
    <source>
        <strain evidence="13 14">DBV 063 E5</strain>
    </source>
</reference>
<organism evidence="13 14">
    <name type="scientific">Cyanidium caldarium</name>
    <name type="common">Red alga</name>
    <dbReference type="NCBI Taxonomy" id="2771"/>
    <lineage>
        <taxon>Eukaryota</taxon>
        <taxon>Rhodophyta</taxon>
        <taxon>Bangiophyceae</taxon>
        <taxon>Cyanidiales</taxon>
        <taxon>Cyanidiaceae</taxon>
        <taxon>Cyanidium</taxon>
    </lineage>
</organism>
<comment type="similarity">
    <text evidence="2 11">Belongs to the DPH1/DPH2 family. DPH1 subfamily.</text>
</comment>
<sequence length="438" mass="49412">MEEQARAQAIVEAYLADADQAISARPGGTPPPRRSVQSRRDDGRFNEDLIAADRLLHESIRALPENYNFEIVKTVRRIRRERARRVALQLPEGLQMFACTLADIFRRFGWDHDRDAEGCEVVILGDVTYGACCVDDQTAAALGCDFLVHYGHSCLVPVSECAIRTMYVFVDIRWDVSHLVACVQEEFREMPAERPRLTLVSTIQFASALGECAAALRQLDRFAEVEVPQARPLSPGELLGCTAPIIDEKRPGESPAAPVVLLYVGDGRFHLESVLIHNPGLARAYRYDPYSKVLTRERYDLPGMMEARLTAIRRAARPETRRFGLIFGTLGRQGNPRIVQRLQRALRESGKHYVTILCSEVSPQRLRCLARSGIEAWIQVACPRLSIDWGEELGPDGAPVLTPYEALVALGKTPWRYDRYPMDYYAKNGGEWSNYHRE</sequence>
<dbReference type="PANTHER" id="PTHR10762">
    <property type="entry name" value="DIPHTHAMIDE BIOSYNTHESIS PROTEIN"/>
    <property type="match status" value="1"/>
</dbReference>
<accession>A0AAV9IPY8</accession>
<protein>
    <recommendedName>
        <fullName evidence="4 11">2-(3-amino-3-carboxypropyl)histidine synthase subunit 1</fullName>
        <ecNumber evidence="3 11">2.5.1.108</ecNumber>
    </recommendedName>
</protein>
<evidence type="ECO:0000256" key="10">
    <source>
        <dbReference type="ARBA" id="ARBA00048403"/>
    </source>
</evidence>
<dbReference type="Gene3D" id="3.40.50.11850">
    <property type="entry name" value="Diphthamide synthesis DPH1/DPH2 domain 2"/>
    <property type="match status" value="1"/>
</dbReference>
<dbReference type="GO" id="GO:0090560">
    <property type="term" value="F:2-(3-amino-3-carboxypropyl)histidine synthase activity"/>
    <property type="evidence" value="ECO:0007669"/>
    <property type="project" value="UniProtKB-UniRule"/>
</dbReference>
<gene>
    <name evidence="13" type="ORF">CDCA_CDCA01G0442</name>
</gene>
<name>A0AAV9IPY8_CYACA</name>
<dbReference type="FunFam" id="3.40.50.11850:FF:000002">
    <property type="entry name" value="2-(3-amino-3-carboxypropyl)histidine synthase subunit 1"/>
    <property type="match status" value="1"/>
</dbReference>
<keyword evidence="9" id="KW-0411">Iron-sulfur</keyword>
<dbReference type="PANTHER" id="PTHR10762:SF1">
    <property type="entry name" value="2-(3-AMINO-3-CARBOXYPROPYL)HISTIDINE SYNTHASE SUBUNIT 1"/>
    <property type="match status" value="1"/>
</dbReference>
<proteinExistence type="inferred from homology"/>
<keyword evidence="6 11" id="KW-0949">S-adenosyl-L-methionine</keyword>
<evidence type="ECO:0000256" key="12">
    <source>
        <dbReference type="SAM" id="MobiDB-lite"/>
    </source>
</evidence>
<comment type="catalytic activity">
    <reaction evidence="10 11">
        <text>L-histidyl-[translation elongation factor 2] + S-adenosyl-L-methionine = 2-[(3S)-amino-3-carboxypropyl]-L-histidyl-[translation elongation factor 2] + S-methyl-5'-thioadenosine + H(+)</text>
        <dbReference type="Rhea" id="RHEA:36783"/>
        <dbReference type="Rhea" id="RHEA-COMP:9748"/>
        <dbReference type="Rhea" id="RHEA-COMP:9749"/>
        <dbReference type="ChEBI" id="CHEBI:15378"/>
        <dbReference type="ChEBI" id="CHEBI:17509"/>
        <dbReference type="ChEBI" id="CHEBI:29979"/>
        <dbReference type="ChEBI" id="CHEBI:59789"/>
        <dbReference type="ChEBI" id="CHEBI:73995"/>
        <dbReference type="EC" id="2.5.1.108"/>
    </reaction>
</comment>
<dbReference type="Gene3D" id="3.40.50.11860">
    <property type="entry name" value="Diphthamide synthesis DPH1/DPH2 domain 3"/>
    <property type="match status" value="1"/>
</dbReference>
<evidence type="ECO:0000256" key="8">
    <source>
        <dbReference type="ARBA" id="ARBA00023004"/>
    </source>
</evidence>
<evidence type="ECO:0000256" key="6">
    <source>
        <dbReference type="ARBA" id="ARBA00022691"/>
    </source>
</evidence>
<dbReference type="AlphaFoldDB" id="A0AAV9IPY8"/>
<evidence type="ECO:0000256" key="5">
    <source>
        <dbReference type="ARBA" id="ARBA00022679"/>
    </source>
</evidence>
<dbReference type="GO" id="GO:0051539">
    <property type="term" value="F:4 iron, 4 sulfur cluster binding"/>
    <property type="evidence" value="ECO:0007669"/>
    <property type="project" value="UniProtKB-UniRule"/>
</dbReference>
<keyword evidence="7" id="KW-0479">Metal-binding</keyword>
<comment type="caution">
    <text evidence="13">The sequence shown here is derived from an EMBL/GenBank/DDBJ whole genome shotgun (WGS) entry which is preliminary data.</text>
</comment>
<comment type="function">
    <text evidence="11">Catalyzes the first step of diphthamide biosynthesis, a post-translational modification of histidine which occurs in elongation factor 2.</text>
</comment>
<dbReference type="Proteomes" id="UP001301350">
    <property type="component" value="Unassembled WGS sequence"/>
</dbReference>
<dbReference type="InterPro" id="IPR042263">
    <property type="entry name" value="DPH1/DPH2_1"/>
</dbReference>
<dbReference type="GO" id="GO:0046872">
    <property type="term" value="F:metal ion binding"/>
    <property type="evidence" value="ECO:0007669"/>
    <property type="project" value="UniProtKB-KW"/>
</dbReference>
<dbReference type="InterPro" id="IPR042264">
    <property type="entry name" value="DPH1/DPH2_2"/>
</dbReference>
<evidence type="ECO:0000313" key="14">
    <source>
        <dbReference type="Proteomes" id="UP001301350"/>
    </source>
</evidence>
<keyword evidence="14" id="KW-1185">Reference proteome</keyword>